<evidence type="ECO:0000256" key="1">
    <source>
        <dbReference type="ARBA" id="ARBA00006464"/>
    </source>
</evidence>
<dbReference type="InterPro" id="IPR003362">
    <property type="entry name" value="Bact_transf"/>
</dbReference>
<evidence type="ECO:0000259" key="3">
    <source>
        <dbReference type="Pfam" id="PF02397"/>
    </source>
</evidence>
<gene>
    <name evidence="4" type="ORF">SAMN04490243_2099</name>
</gene>
<accession>A0A1I6H2A0</accession>
<dbReference type="GO" id="GO:0016780">
    <property type="term" value="F:phosphotransferase activity, for other substituted phosphate groups"/>
    <property type="evidence" value="ECO:0007669"/>
    <property type="project" value="TreeGrafter"/>
</dbReference>
<organism evidence="4 5">
    <name type="scientific">Robiginitalea myxolifaciens</name>
    <dbReference type="NCBI Taxonomy" id="400055"/>
    <lineage>
        <taxon>Bacteria</taxon>
        <taxon>Pseudomonadati</taxon>
        <taxon>Bacteroidota</taxon>
        <taxon>Flavobacteriia</taxon>
        <taxon>Flavobacteriales</taxon>
        <taxon>Flavobacteriaceae</taxon>
        <taxon>Robiginitalea</taxon>
    </lineage>
</organism>
<dbReference type="EMBL" id="FOYQ01000002">
    <property type="protein sequence ID" value="SFR48457.1"/>
    <property type="molecule type" value="Genomic_DNA"/>
</dbReference>
<keyword evidence="4" id="KW-0808">Transferase</keyword>
<dbReference type="RefSeq" id="WP_092982544.1">
    <property type="nucleotide sequence ID" value="NZ_FOYQ01000002.1"/>
</dbReference>
<dbReference type="STRING" id="400055.SAMN04490243_2099"/>
<reference evidence="4 5" key="1">
    <citation type="submission" date="2016-10" db="EMBL/GenBank/DDBJ databases">
        <authorList>
            <person name="de Groot N.N."/>
        </authorList>
    </citation>
    <scope>NUCLEOTIDE SEQUENCE [LARGE SCALE GENOMIC DNA]</scope>
    <source>
        <strain evidence="4 5">DSM 21019</strain>
    </source>
</reference>
<proteinExistence type="inferred from homology"/>
<keyword evidence="2" id="KW-1133">Transmembrane helix</keyword>
<dbReference type="AlphaFoldDB" id="A0A1I6H2A0"/>
<protein>
    <submittedName>
        <fullName evidence="4">Sugar transferase involved in LPS biosynthesis (Colanic, teichoic acid)</fullName>
    </submittedName>
</protein>
<dbReference type="OrthoDB" id="9808602at2"/>
<evidence type="ECO:0000256" key="2">
    <source>
        <dbReference type="SAM" id="Phobius"/>
    </source>
</evidence>
<dbReference type="Pfam" id="PF02397">
    <property type="entry name" value="Bac_transf"/>
    <property type="match status" value="1"/>
</dbReference>
<comment type="similarity">
    <text evidence="1">Belongs to the bacterial sugar transferase family.</text>
</comment>
<keyword evidence="5" id="KW-1185">Reference proteome</keyword>
<dbReference type="Proteomes" id="UP000199534">
    <property type="component" value="Unassembled WGS sequence"/>
</dbReference>
<name>A0A1I6H2A0_9FLAO</name>
<feature type="transmembrane region" description="Helical" evidence="2">
    <location>
        <begin position="12"/>
        <end position="36"/>
    </location>
</feature>
<dbReference type="PANTHER" id="PTHR30576">
    <property type="entry name" value="COLANIC BIOSYNTHESIS UDP-GLUCOSE LIPID CARRIER TRANSFERASE"/>
    <property type="match status" value="1"/>
</dbReference>
<dbReference type="PANTHER" id="PTHR30576:SF8">
    <property type="entry name" value="UNDECAPRENYL-PHOSPHATE GALACTOSE PHOSPHOTRANSFERASE"/>
    <property type="match status" value="1"/>
</dbReference>
<keyword evidence="2" id="KW-0812">Transmembrane</keyword>
<evidence type="ECO:0000313" key="5">
    <source>
        <dbReference type="Proteomes" id="UP000199534"/>
    </source>
</evidence>
<keyword evidence="2" id="KW-0472">Membrane</keyword>
<sequence length="217" mass="24834">MYRKYFKRLIDLLISASMLLILSPILLLISILLYFANSGSVFFRQERPGKGEKIFRIIKFKTMNDKRDGEGKLLPDSKRLTPVGRIIRKTSLDEVPQLINVFKGDMSLIGPRPLLPKYLPFYTEKERLRHTVLPGITGLAQVSGRNLLDWDERLQKDAEYVEKLSFPLDIKIIIQTVINVIRSKDNVADPSSIMLDLDEQRGQAKMGHPNLALGTER</sequence>
<evidence type="ECO:0000313" key="4">
    <source>
        <dbReference type="EMBL" id="SFR48457.1"/>
    </source>
</evidence>
<feature type="domain" description="Bacterial sugar transferase" evidence="3">
    <location>
        <begin position="7"/>
        <end position="181"/>
    </location>
</feature>